<dbReference type="PANTHER" id="PTHR22980">
    <property type="entry name" value="CORTISTATIN"/>
    <property type="match status" value="1"/>
</dbReference>
<keyword evidence="6" id="KW-1133">Transmembrane helix</keyword>
<organism evidence="8 9">
    <name type="scientific">Colletotrichum kahawae</name>
    <name type="common">Coffee berry disease fungus</name>
    <dbReference type="NCBI Taxonomy" id="34407"/>
    <lineage>
        <taxon>Eukaryota</taxon>
        <taxon>Fungi</taxon>
        <taxon>Dikarya</taxon>
        <taxon>Ascomycota</taxon>
        <taxon>Pezizomycotina</taxon>
        <taxon>Sordariomycetes</taxon>
        <taxon>Hypocreomycetidae</taxon>
        <taxon>Glomerellales</taxon>
        <taxon>Glomerellaceae</taxon>
        <taxon>Colletotrichum</taxon>
        <taxon>Colletotrichum gloeosporioides species complex</taxon>
    </lineage>
</organism>
<feature type="region of interest" description="Disordered" evidence="5">
    <location>
        <begin position="560"/>
        <end position="586"/>
    </location>
</feature>
<keyword evidence="3" id="KW-0158">Chromosome</keyword>
<protein>
    <recommendedName>
        <fullName evidence="7">CENP-T/Histone H4 histone fold domain-containing protein</fullName>
    </recommendedName>
</protein>
<feature type="region of interest" description="Disordered" evidence="5">
    <location>
        <begin position="321"/>
        <end position="386"/>
    </location>
</feature>
<proteinExistence type="predicted"/>
<keyword evidence="6" id="KW-0472">Membrane</keyword>
<comment type="subcellular location">
    <subcellularLocation>
        <location evidence="2">Chromosome</location>
    </subcellularLocation>
    <subcellularLocation>
        <location evidence="1">Nucleus</location>
    </subcellularLocation>
</comment>
<dbReference type="AlphaFoldDB" id="A0AAD9YI35"/>
<feature type="compositionally biased region" description="Polar residues" evidence="5">
    <location>
        <begin position="150"/>
        <end position="159"/>
    </location>
</feature>
<dbReference type="GO" id="GO:0031297">
    <property type="term" value="P:replication fork processing"/>
    <property type="evidence" value="ECO:0007669"/>
    <property type="project" value="TreeGrafter"/>
</dbReference>
<feature type="region of interest" description="Disordered" evidence="5">
    <location>
        <begin position="255"/>
        <end position="278"/>
    </location>
</feature>
<evidence type="ECO:0000256" key="5">
    <source>
        <dbReference type="SAM" id="MobiDB-lite"/>
    </source>
</evidence>
<dbReference type="GO" id="GO:0046982">
    <property type="term" value="F:protein heterodimerization activity"/>
    <property type="evidence" value="ECO:0007669"/>
    <property type="project" value="InterPro"/>
</dbReference>
<name>A0AAD9YI35_COLKA</name>
<dbReference type="GO" id="GO:0000712">
    <property type="term" value="P:resolution of meiotic recombination intermediates"/>
    <property type="evidence" value="ECO:0007669"/>
    <property type="project" value="TreeGrafter"/>
</dbReference>
<feature type="region of interest" description="Disordered" evidence="5">
    <location>
        <begin position="149"/>
        <end position="218"/>
    </location>
</feature>
<feature type="compositionally biased region" description="Low complexity" evidence="5">
    <location>
        <begin position="35"/>
        <end position="47"/>
    </location>
</feature>
<evidence type="ECO:0000256" key="3">
    <source>
        <dbReference type="ARBA" id="ARBA00022454"/>
    </source>
</evidence>
<dbReference type="CDD" id="cd22920">
    <property type="entry name" value="HFD_CENP-T"/>
    <property type="match status" value="1"/>
</dbReference>
<evidence type="ECO:0000313" key="9">
    <source>
        <dbReference type="Proteomes" id="UP001281614"/>
    </source>
</evidence>
<gene>
    <name evidence="8" type="ORF">CKAH01_04938</name>
</gene>
<feature type="region of interest" description="Disordered" evidence="5">
    <location>
        <begin position="1"/>
        <end position="132"/>
    </location>
</feature>
<keyword evidence="4" id="KW-0539">Nucleus</keyword>
<dbReference type="GO" id="GO:0071821">
    <property type="term" value="C:FANCM-MHF complex"/>
    <property type="evidence" value="ECO:0007669"/>
    <property type="project" value="TreeGrafter"/>
</dbReference>
<keyword evidence="6" id="KW-0812">Transmembrane</keyword>
<keyword evidence="9" id="KW-1185">Reference proteome</keyword>
<evidence type="ECO:0000256" key="2">
    <source>
        <dbReference type="ARBA" id="ARBA00004286"/>
    </source>
</evidence>
<feature type="compositionally biased region" description="Acidic residues" evidence="5">
    <location>
        <begin position="202"/>
        <end position="211"/>
    </location>
</feature>
<dbReference type="SUPFAM" id="SSF47113">
    <property type="entry name" value="Histone-fold"/>
    <property type="match status" value="1"/>
</dbReference>
<dbReference type="Proteomes" id="UP001281614">
    <property type="component" value="Unassembled WGS sequence"/>
</dbReference>
<dbReference type="Pfam" id="PF15511">
    <property type="entry name" value="CENP-T_C"/>
    <property type="match status" value="2"/>
</dbReference>
<evidence type="ECO:0000259" key="7">
    <source>
        <dbReference type="Pfam" id="PF15511"/>
    </source>
</evidence>
<dbReference type="Gene3D" id="1.10.20.10">
    <property type="entry name" value="Histone, subunit A"/>
    <property type="match status" value="1"/>
</dbReference>
<dbReference type="GO" id="GO:0005694">
    <property type="term" value="C:chromosome"/>
    <property type="evidence" value="ECO:0007669"/>
    <property type="project" value="UniProtKB-SubCell"/>
</dbReference>
<feature type="compositionally biased region" description="Acidic residues" evidence="5">
    <location>
        <begin position="180"/>
        <end position="190"/>
    </location>
</feature>
<dbReference type="PANTHER" id="PTHR22980:SF5">
    <property type="entry name" value="CENP-T_HISTONE H4 HISTONE FOLD DOMAIN-CONTAINING PROTEIN"/>
    <property type="match status" value="1"/>
</dbReference>
<feature type="domain" description="CENP-T/Histone H4 histone fold" evidence="7">
    <location>
        <begin position="422"/>
        <end position="498"/>
    </location>
</feature>
<evidence type="ECO:0000256" key="4">
    <source>
        <dbReference type="ARBA" id="ARBA00023242"/>
    </source>
</evidence>
<feature type="domain" description="CENP-T/Histone H4 histone fold" evidence="7">
    <location>
        <begin position="531"/>
        <end position="564"/>
    </location>
</feature>
<comment type="caution">
    <text evidence="8">The sequence shown here is derived from an EMBL/GenBank/DDBJ whole genome shotgun (WGS) entry which is preliminary data.</text>
</comment>
<evidence type="ECO:0000256" key="1">
    <source>
        <dbReference type="ARBA" id="ARBA00004123"/>
    </source>
</evidence>
<sequence length="586" mass="64806">MSFNTPTNGRDGASFLSDDDDPLFSSAIMDTHTGRLAAARTPTARRALSLDPPSSRASLQTPSNPPPLRSSLRSSAYRGIPGTPGLSASGRRSLAATPHARAAYRTIDQRRAAALTPGGKKRRESIRPRRESMFDVLRGLSRVAKHNTEAIASSSSPSENGAPGGARATSLPIRNRSFAYDDDDDEDDELPIDRPRLSLPLDVDEDDDDDLVPPRLSDVNDENATIEFSRRAYTEQNSRLSMGDVREYRDYGDLDDDDDGGGFDPGFVDFDEDGRERERSLERIEEDATRRETLIPARESDFGFQVPVDADQTTFMMAVEGQSSPARPLPEITDEQPSINIGPLPGDQPPAFGDFEDYGPAYDLRSSSPEDYGPPPPDNGMDLTGVDADATEEEGGEAGDASAHFEQRRKQLSKKGLKLSKYGTEYPSLPPAVVKRLAGTFAKSSGITKTKISPEALAEIQRASDWFFEQLGDDLSAYAKHAKRKTIDESDMLTLMRRYVAPFSEDAWWPLVLGIYFFVFPDCTCVVLIFYIYRQRQTNSTTTPFSLAQRHLPRELLQELRMPKPLPPAEPRKKRRSTKGGGEDRS</sequence>
<dbReference type="EMBL" id="VYYT01000135">
    <property type="protein sequence ID" value="KAK2764773.1"/>
    <property type="molecule type" value="Genomic_DNA"/>
</dbReference>
<accession>A0AAD9YI35</accession>
<evidence type="ECO:0000313" key="8">
    <source>
        <dbReference type="EMBL" id="KAK2764773.1"/>
    </source>
</evidence>
<dbReference type="InterPro" id="IPR035425">
    <property type="entry name" value="CENP-T/H4_C"/>
</dbReference>
<feature type="transmembrane region" description="Helical" evidence="6">
    <location>
        <begin position="507"/>
        <end position="533"/>
    </location>
</feature>
<dbReference type="GO" id="GO:0003682">
    <property type="term" value="F:chromatin binding"/>
    <property type="evidence" value="ECO:0007669"/>
    <property type="project" value="TreeGrafter"/>
</dbReference>
<reference evidence="8" key="1">
    <citation type="submission" date="2023-02" db="EMBL/GenBank/DDBJ databases">
        <title>Colletotrichum kahawae CIFC_Que2 genome sequencing and assembly.</title>
        <authorList>
            <person name="Baroncelli R."/>
        </authorList>
    </citation>
    <scope>NUCLEOTIDE SEQUENCE</scope>
    <source>
        <strain evidence="8">CIFC_Que2</strain>
    </source>
</reference>
<dbReference type="InterPro" id="IPR009072">
    <property type="entry name" value="Histone-fold"/>
</dbReference>
<evidence type="ECO:0000256" key="6">
    <source>
        <dbReference type="SAM" id="Phobius"/>
    </source>
</evidence>